<dbReference type="CDD" id="cd11528">
    <property type="entry name" value="NTP-PPase_MazG_Nterm"/>
    <property type="match status" value="1"/>
</dbReference>
<evidence type="ECO:0000256" key="2">
    <source>
        <dbReference type="ARBA" id="ARBA00061115"/>
    </source>
</evidence>
<dbReference type="InterPro" id="IPR048011">
    <property type="entry name" value="NTP-PPase_MazG-like_C"/>
</dbReference>
<keyword evidence="6" id="KW-0378">Hydrolase</keyword>
<comment type="catalytic activity">
    <reaction evidence="1">
        <text>ATP + H2O = AMP + diphosphate + H(+)</text>
        <dbReference type="Rhea" id="RHEA:14245"/>
        <dbReference type="ChEBI" id="CHEBI:15377"/>
        <dbReference type="ChEBI" id="CHEBI:15378"/>
        <dbReference type="ChEBI" id="CHEBI:30616"/>
        <dbReference type="ChEBI" id="CHEBI:33019"/>
        <dbReference type="ChEBI" id="CHEBI:456215"/>
        <dbReference type="EC" id="3.6.1.8"/>
    </reaction>
</comment>
<dbReference type="RefSeq" id="WP_133214782.1">
    <property type="nucleotide sequence ID" value="NZ_SMSE01000004.1"/>
</dbReference>
<reference evidence="6 7" key="1">
    <citation type="submission" date="2019-03" db="EMBL/GenBank/DDBJ databases">
        <title>Seongchinamella monodicae gen. nov., sp. nov., a novel member of the Gammaproteobacteria isolated from a tidal mudflat of beach.</title>
        <authorList>
            <person name="Yang H.G."/>
            <person name="Kang J.W."/>
            <person name="Lee S.D."/>
        </authorList>
    </citation>
    <scope>NUCLEOTIDE SEQUENCE [LARGE SCALE GENOMIC DNA]</scope>
    <source>
        <strain evidence="6 7">GH4-78</strain>
    </source>
</reference>
<feature type="domain" description="NTP pyrophosphohydrolase MazG-like" evidence="5">
    <location>
        <begin position="32"/>
        <end position="105"/>
    </location>
</feature>
<gene>
    <name evidence="6" type="primary">mazG</name>
    <name evidence="6" type="ORF">E2F43_16690</name>
</gene>
<dbReference type="CDD" id="cd11529">
    <property type="entry name" value="NTP-PPase_MazG_Cterm"/>
    <property type="match status" value="1"/>
</dbReference>
<keyword evidence="7" id="KW-1185">Reference proteome</keyword>
<dbReference type="AlphaFoldDB" id="A0A4R5LNT8"/>
<dbReference type="FunFam" id="1.10.287.1080:FF:000001">
    <property type="entry name" value="Nucleoside triphosphate pyrophosphohydrolase"/>
    <property type="match status" value="1"/>
</dbReference>
<evidence type="ECO:0000313" key="7">
    <source>
        <dbReference type="Proteomes" id="UP000295554"/>
    </source>
</evidence>
<dbReference type="EMBL" id="SMSE01000004">
    <property type="protein sequence ID" value="TDG11995.1"/>
    <property type="molecule type" value="Genomic_DNA"/>
</dbReference>
<dbReference type="NCBIfam" id="TIGR00444">
    <property type="entry name" value="mazG"/>
    <property type="match status" value="1"/>
</dbReference>
<dbReference type="SUPFAM" id="SSF101386">
    <property type="entry name" value="all-alpha NTP pyrophosphatases"/>
    <property type="match status" value="2"/>
</dbReference>
<evidence type="ECO:0000259" key="5">
    <source>
        <dbReference type="Pfam" id="PF03819"/>
    </source>
</evidence>
<dbReference type="GO" id="GO:0046061">
    <property type="term" value="P:dATP catabolic process"/>
    <property type="evidence" value="ECO:0007669"/>
    <property type="project" value="TreeGrafter"/>
</dbReference>
<dbReference type="PANTHER" id="PTHR30522">
    <property type="entry name" value="NUCLEOSIDE TRIPHOSPHATE PYROPHOSPHOHYDROLASE"/>
    <property type="match status" value="1"/>
</dbReference>
<dbReference type="Gene3D" id="1.10.287.1080">
    <property type="entry name" value="MazG-like"/>
    <property type="match status" value="2"/>
</dbReference>
<dbReference type="InterPro" id="IPR011551">
    <property type="entry name" value="NTP_PyrPHydrolase_MazG"/>
</dbReference>
<dbReference type="GO" id="GO:0006203">
    <property type="term" value="P:dGTP catabolic process"/>
    <property type="evidence" value="ECO:0007669"/>
    <property type="project" value="TreeGrafter"/>
</dbReference>
<dbReference type="GO" id="GO:0046047">
    <property type="term" value="P:TTP catabolic process"/>
    <property type="evidence" value="ECO:0007669"/>
    <property type="project" value="TreeGrafter"/>
</dbReference>
<dbReference type="Proteomes" id="UP000295554">
    <property type="component" value="Unassembled WGS sequence"/>
</dbReference>
<proteinExistence type="inferred from homology"/>
<evidence type="ECO:0000256" key="4">
    <source>
        <dbReference type="ARBA" id="ARBA00074799"/>
    </source>
</evidence>
<dbReference type="Pfam" id="PF03819">
    <property type="entry name" value="MazG"/>
    <property type="match status" value="2"/>
</dbReference>
<dbReference type="OrthoDB" id="9808939at2"/>
<dbReference type="FunFam" id="1.10.287.1080:FF:000003">
    <property type="entry name" value="Nucleoside triphosphate pyrophosphohydrolase"/>
    <property type="match status" value="1"/>
</dbReference>
<dbReference type="EC" id="3.6.1.8" evidence="3"/>
<comment type="caution">
    <text evidence="6">The sequence shown here is derived from an EMBL/GenBank/DDBJ whole genome shotgun (WGS) entry which is preliminary data.</text>
</comment>
<sequence length="269" mass="30284">MSGSDMYTIEDLLRVMERLRDPEYGCPWDLKQSFRSIVPSTLEECYELAHAIEQDDFHHVGEELGDVLFQVIFYAQLGREQGLFTFAEIVNTLVEKLVRRHPHVFAGGEIEGIVDADTSVEEVNATWEAIKARERGEREQHGVLDDVPLALPALPRAQKLQKRAAGVGFDWPDPAPVLAKLEEEIEELRQALAGGQREAVCEEVGDLLFTCVNLSRHLKLDSETALRESSSKFERRFRQMERLADAAGTSLDSLDDAALDALWNRAKGH</sequence>
<evidence type="ECO:0000256" key="1">
    <source>
        <dbReference type="ARBA" id="ARBA00052141"/>
    </source>
</evidence>
<dbReference type="NCBIfam" id="NF007113">
    <property type="entry name" value="PRK09562.1"/>
    <property type="match status" value="1"/>
</dbReference>
<name>A0A4R5LNT8_9GAMM</name>
<evidence type="ECO:0000313" key="6">
    <source>
        <dbReference type="EMBL" id="TDG11995.1"/>
    </source>
</evidence>
<dbReference type="GO" id="GO:0047693">
    <property type="term" value="F:ATP diphosphatase activity"/>
    <property type="evidence" value="ECO:0007669"/>
    <property type="project" value="UniProtKB-EC"/>
</dbReference>
<accession>A0A4R5LNT8</accession>
<dbReference type="GO" id="GO:0046081">
    <property type="term" value="P:dUTP catabolic process"/>
    <property type="evidence" value="ECO:0007669"/>
    <property type="project" value="TreeGrafter"/>
</dbReference>
<dbReference type="InterPro" id="IPR004518">
    <property type="entry name" value="MazG-like_dom"/>
</dbReference>
<evidence type="ECO:0000256" key="3">
    <source>
        <dbReference type="ARBA" id="ARBA00066372"/>
    </source>
</evidence>
<dbReference type="InterPro" id="IPR048015">
    <property type="entry name" value="NTP-PPase_MazG-like_N"/>
</dbReference>
<dbReference type="GO" id="GO:0046052">
    <property type="term" value="P:UTP catabolic process"/>
    <property type="evidence" value="ECO:0007669"/>
    <property type="project" value="TreeGrafter"/>
</dbReference>
<comment type="similarity">
    <text evidence="2">Belongs to the nucleoside triphosphate pyrophosphohydrolase family.</text>
</comment>
<dbReference type="PANTHER" id="PTHR30522:SF0">
    <property type="entry name" value="NUCLEOSIDE TRIPHOSPHATE PYROPHOSPHOHYDROLASE"/>
    <property type="match status" value="1"/>
</dbReference>
<dbReference type="GO" id="GO:0046076">
    <property type="term" value="P:dTTP catabolic process"/>
    <property type="evidence" value="ECO:0007669"/>
    <property type="project" value="TreeGrafter"/>
</dbReference>
<protein>
    <recommendedName>
        <fullName evidence="4">Nucleoside triphosphate pyrophosphohydrolase</fullName>
        <ecNumber evidence="3">3.6.1.8</ecNumber>
    </recommendedName>
</protein>
<feature type="domain" description="NTP pyrophosphohydrolase MazG-like" evidence="5">
    <location>
        <begin position="177"/>
        <end position="237"/>
    </location>
</feature>
<organism evidence="6 7">
    <name type="scientific">Seongchinamella unica</name>
    <dbReference type="NCBI Taxonomy" id="2547392"/>
    <lineage>
        <taxon>Bacteria</taxon>
        <taxon>Pseudomonadati</taxon>
        <taxon>Pseudomonadota</taxon>
        <taxon>Gammaproteobacteria</taxon>
        <taxon>Cellvibrionales</taxon>
        <taxon>Halieaceae</taxon>
        <taxon>Seongchinamella</taxon>
    </lineage>
</organism>
<dbReference type="GO" id="GO:0006950">
    <property type="term" value="P:response to stress"/>
    <property type="evidence" value="ECO:0007669"/>
    <property type="project" value="UniProtKB-ARBA"/>
</dbReference>